<evidence type="ECO:0000313" key="3">
    <source>
        <dbReference type="Proteomes" id="UP000676565"/>
    </source>
</evidence>
<sequence>MTNEDSQHTAPTAASATAATTPAGKIAVPTVTGSKVTVTLHGPNGESYKVDIKNSAGVVVETKSGALDASGNRTVSFDTTLGAGAYTAVTEFGGKPAITHGFTV</sequence>
<name>A0ABS5C4L6_9BACT</name>
<proteinExistence type="predicted"/>
<organism evidence="2 3">
    <name type="scientific">Gemmata palustris</name>
    <dbReference type="NCBI Taxonomy" id="2822762"/>
    <lineage>
        <taxon>Bacteria</taxon>
        <taxon>Pseudomonadati</taxon>
        <taxon>Planctomycetota</taxon>
        <taxon>Planctomycetia</taxon>
        <taxon>Gemmatales</taxon>
        <taxon>Gemmataceae</taxon>
        <taxon>Gemmata</taxon>
    </lineage>
</organism>
<dbReference type="RefSeq" id="WP_210663443.1">
    <property type="nucleotide sequence ID" value="NZ_JAGKQQ010000002.1"/>
</dbReference>
<reference evidence="2 3" key="1">
    <citation type="submission" date="2021-04" db="EMBL/GenBank/DDBJ databases">
        <authorList>
            <person name="Ivanova A."/>
        </authorList>
    </citation>
    <scope>NUCLEOTIDE SEQUENCE [LARGE SCALE GENOMIC DNA]</scope>
    <source>
        <strain evidence="2 3">G18</strain>
    </source>
</reference>
<protein>
    <submittedName>
        <fullName evidence="2">Uncharacterized protein</fullName>
    </submittedName>
</protein>
<evidence type="ECO:0000313" key="2">
    <source>
        <dbReference type="EMBL" id="MBP3960929.1"/>
    </source>
</evidence>
<feature type="region of interest" description="Disordered" evidence="1">
    <location>
        <begin position="1"/>
        <end position="24"/>
    </location>
</feature>
<feature type="compositionally biased region" description="Low complexity" evidence="1">
    <location>
        <begin position="9"/>
        <end position="23"/>
    </location>
</feature>
<dbReference type="Proteomes" id="UP000676565">
    <property type="component" value="Unassembled WGS sequence"/>
</dbReference>
<gene>
    <name evidence="2" type="ORF">J8F10_37385</name>
</gene>
<comment type="caution">
    <text evidence="2">The sequence shown here is derived from an EMBL/GenBank/DDBJ whole genome shotgun (WGS) entry which is preliminary data.</text>
</comment>
<keyword evidence="3" id="KW-1185">Reference proteome</keyword>
<evidence type="ECO:0000256" key="1">
    <source>
        <dbReference type="SAM" id="MobiDB-lite"/>
    </source>
</evidence>
<accession>A0ABS5C4L6</accession>
<dbReference type="EMBL" id="JAGKQQ010000002">
    <property type="protein sequence ID" value="MBP3960929.1"/>
    <property type="molecule type" value="Genomic_DNA"/>
</dbReference>